<organism evidence="2 3">
    <name type="scientific">Paramuricea clavata</name>
    <name type="common">Red gorgonian</name>
    <name type="synonym">Violescent sea-whip</name>
    <dbReference type="NCBI Taxonomy" id="317549"/>
    <lineage>
        <taxon>Eukaryota</taxon>
        <taxon>Metazoa</taxon>
        <taxon>Cnidaria</taxon>
        <taxon>Anthozoa</taxon>
        <taxon>Octocorallia</taxon>
        <taxon>Malacalcyonacea</taxon>
        <taxon>Plexauridae</taxon>
        <taxon>Paramuricea</taxon>
    </lineage>
</organism>
<dbReference type="Gene3D" id="3.60.10.10">
    <property type="entry name" value="Endonuclease/exonuclease/phosphatase"/>
    <property type="match status" value="1"/>
</dbReference>
<gene>
    <name evidence="2" type="ORF">PACLA_8A015670</name>
</gene>
<sequence length="481" mass="53053">MAERTDNPSYSIMTINMNGPSAGVGTAKGRRDFLSRIFKLYPSDIVFCQETCPGFKELMPAPKNFEVVKKGKEAAVIWSTKHFSGSQDGIKTTNKQIRTKLEEIRKENEDAGDLISRIAMVKLTPTPRQETTKSILAVSFHGPHNKFKGPQADEKKKKFFKSLLKFLNKIEETEDNKDIGSYIIGGDFNFDTTIDLNSIDTKESVIEAIDSNSKVTKDSVIKAIDLSMVTKESVIKAIDLNSIVTKESVIKAINSNSIDTRDSVIKAIELGKDTKKNAIKAIDLNSKVTKKSVQKVIDSNSKVTKESVIKAIDSNSIDTKKSVISAIDLYIDTKKSVIKAIDSNSKDTKDSVIKAIELGKVTKESVMEVIDSNSKVTKESVMEAIDSNSMVIKDRVIKAINLSIDTKKSVIKAIDLNSIVTKDSVIKAIDLNSIYTLDTEKSKLLDHDPIVGKLHFTPQTEEGSQSEGNSPPEEGARHLNY</sequence>
<name>A0A7D9M440_PARCT</name>
<dbReference type="SUPFAM" id="SSF56219">
    <property type="entry name" value="DNase I-like"/>
    <property type="match status" value="1"/>
</dbReference>
<feature type="compositionally biased region" description="Polar residues" evidence="1">
    <location>
        <begin position="457"/>
        <end position="469"/>
    </location>
</feature>
<dbReference type="AlphaFoldDB" id="A0A7D9M440"/>
<dbReference type="EMBL" id="CACRXK020031716">
    <property type="protein sequence ID" value="CAB4043177.1"/>
    <property type="molecule type" value="Genomic_DNA"/>
</dbReference>
<reference evidence="2" key="1">
    <citation type="submission" date="2020-04" db="EMBL/GenBank/DDBJ databases">
        <authorList>
            <person name="Alioto T."/>
            <person name="Alioto T."/>
            <person name="Gomez Garrido J."/>
        </authorList>
    </citation>
    <scope>NUCLEOTIDE SEQUENCE</scope>
    <source>
        <strain evidence="2">A484AB</strain>
    </source>
</reference>
<dbReference type="InterPro" id="IPR036691">
    <property type="entry name" value="Endo/exonu/phosph_ase_sf"/>
</dbReference>
<protein>
    <submittedName>
        <fullName evidence="2">Uncharacterized protein</fullName>
    </submittedName>
</protein>
<keyword evidence="3" id="KW-1185">Reference proteome</keyword>
<evidence type="ECO:0000256" key="1">
    <source>
        <dbReference type="SAM" id="MobiDB-lite"/>
    </source>
</evidence>
<evidence type="ECO:0000313" key="3">
    <source>
        <dbReference type="Proteomes" id="UP001152795"/>
    </source>
</evidence>
<proteinExistence type="predicted"/>
<feature type="region of interest" description="Disordered" evidence="1">
    <location>
        <begin position="457"/>
        <end position="481"/>
    </location>
</feature>
<dbReference type="Proteomes" id="UP001152795">
    <property type="component" value="Unassembled WGS sequence"/>
</dbReference>
<accession>A0A7D9M440</accession>
<comment type="caution">
    <text evidence="2">The sequence shown here is derived from an EMBL/GenBank/DDBJ whole genome shotgun (WGS) entry which is preliminary data.</text>
</comment>
<evidence type="ECO:0000313" key="2">
    <source>
        <dbReference type="EMBL" id="CAB4043177.1"/>
    </source>
</evidence>
<dbReference type="OrthoDB" id="5967537at2759"/>